<accession>A0A1G9GIK7</accession>
<keyword evidence="6 7" id="KW-0472">Membrane</keyword>
<evidence type="ECO:0000256" key="5">
    <source>
        <dbReference type="ARBA" id="ARBA00022989"/>
    </source>
</evidence>
<dbReference type="AlphaFoldDB" id="A0A1G9GIK7"/>
<gene>
    <name evidence="9" type="ORF">SAMN05421869_12147</name>
</gene>
<evidence type="ECO:0000313" key="9">
    <source>
        <dbReference type="EMBL" id="SDL00496.1"/>
    </source>
</evidence>
<evidence type="ECO:0000256" key="1">
    <source>
        <dbReference type="ARBA" id="ARBA00004651"/>
    </source>
</evidence>
<feature type="domain" description="Glycine transporter" evidence="8">
    <location>
        <begin position="50"/>
        <end position="123"/>
    </location>
</feature>
<feature type="transmembrane region" description="Helical" evidence="7">
    <location>
        <begin position="101"/>
        <end position="122"/>
    </location>
</feature>
<evidence type="ECO:0000256" key="4">
    <source>
        <dbReference type="ARBA" id="ARBA00022692"/>
    </source>
</evidence>
<protein>
    <submittedName>
        <fullName evidence="9">Uncharacterized membrane protein YeiH</fullName>
    </submittedName>
</protein>
<reference evidence="9 10" key="1">
    <citation type="submission" date="2016-10" db="EMBL/GenBank/DDBJ databases">
        <authorList>
            <person name="de Groot N.N."/>
        </authorList>
    </citation>
    <scope>NUCLEOTIDE SEQUENCE [LARGE SCALE GENOMIC DNA]</scope>
    <source>
        <strain evidence="9 10">CGMCC 4.6533</strain>
    </source>
</reference>
<evidence type="ECO:0000256" key="3">
    <source>
        <dbReference type="ARBA" id="ARBA00022475"/>
    </source>
</evidence>
<dbReference type="Proteomes" id="UP000199202">
    <property type="component" value="Unassembled WGS sequence"/>
</dbReference>
<evidence type="ECO:0000313" key="10">
    <source>
        <dbReference type="Proteomes" id="UP000199202"/>
    </source>
</evidence>
<comment type="similarity">
    <text evidence="2">Belongs to the UPF0126 family.</text>
</comment>
<comment type="subcellular location">
    <subcellularLocation>
        <location evidence="1">Cell membrane</location>
        <topology evidence="1">Multi-pass membrane protein</topology>
    </subcellularLocation>
</comment>
<dbReference type="OrthoDB" id="9791874at2"/>
<organism evidence="9 10">
    <name type="scientific">Nonomuraea jiangxiensis</name>
    <dbReference type="NCBI Taxonomy" id="633440"/>
    <lineage>
        <taxon>Bacteria</taxon>
        <taxon>Bacillati</taxon>
        <taxon>Actinomycetota</taxon>
        <taxon>Actinomycetes</taxon>
        <taxon>Streptosporangiales</taxon>
        <taxon>Streptosporangiaceae</taxon>
        <taxon>Nonomuraea</taxon>
    </lineage>
</organism>
<evidence type="ECO:0000256" key="6">
    <source>
        <dbReference type="ARBA" id="ARBA00023136"/>
    </source>
</evidence>
<feature type="domain" description="Glycine transporter" evidence="8">
    <location>
        <begin position="135"/>
        <end position="208"/>
    </location>
</feature>
<keyword evidence="5 7" id="KW-1133">Transmembrane helix</keyword>
<sequence>MHRTTPSRRLQALAKRVPYPTLPVVVRSPIAPPGASRAGDAVDIPNVSQLLDLVGIFVFALSGALMGVRKRLDVVGMLVLAEMTALGGGVVRDLILNVRPAAFQSLGYVAVPVAATVIVFFWHPHVARVMPAILVLDAAGLGLFCAVGTEKAVEYGLSPLHAALLGVVTGVGGGMLRDVLAGEIPTLLYDRQLYAVPAMLGSAVMAGLSWHGTHGWPATLAAALLAFGLRIAAMRRKWRAPLARGLDE</sequence>
<dbReference type="PANTHER" id="PTHR30506">
    <property type="entry name" value="INNER MEMBRANE PROTEIN"/>
    <property type="match status" value="1"/>
</dbReference>
<feature type="transmembrane region" description="Helical" evidence="7">
    <location>
        <begin position="161"/>
        <end position="180"/>
    </location>
</feature>
<dbReference type="GO" id="GO:0005886">
    <property type="term" value="C:plasma membrane"/>
    <property type="evidence" value="ECO:0007669"/>
    <property type="project" value="UniProtKB-SubCell"/>
</dbReference>
<evidence type="ECO:0000259" key="8">
    <source>
        <dbReference type="Pfam" id="PF03458"/>
    </source>
</evidence>
<dbReference type="PANTHER" id="PTHR30506:SF3">
    <property type="entry name" value="UPF0126 INNER MEMBRANE PROTEIN YADS-RELATED"/>
    <property type="match status" value="1"/>
</dbReference>
<feature type="transmembrane region" description="Helical" evidence="7">
    <location>
        <begin position="192"/>
        <end position="210"/>
    </location>
</feature>
<evidence type="ECO:0000256" key="7">
    <source>
        <dbReference type="SAM" id="Phobius"/>
    </source>
</evidence>
<feature type="transmembrane region" description="Helical" evidence="7">
    <location>
        <begin position="216"/>
        <end position="233"/>
    </location>
</feature>
<feature type="transmembrane region" description="Helical" evidence="7">
    <location>
        <begin position="129"/>
        <end position="149"/>
    </location>
</feature>
<dbReference type="Pfam" id="PF03458">
    <property type="entry name" value="Gly_transporter"/>
    <property type="match status" value="2"/>
</dbReference>
<name>A0A1G9GIK7_9ACTN</name>
<dbReference type="EMBL" id="FNDJ01000021">
    <property type="protein sequence ID" value="SDL00496.1"/>
    <property type="molecule type" value="Genomic_DNA"/>
</dbReference>
<keyword evidence="10" id="KW-1185">Reference proteome</keyword>
<keyword evidence="3" id="KW-1003">Cell membrane</keyword>
<feature type="transmembrane region" description="Helical" evidence="7">
    <location>
        <begin position="75"/>
        <end position="95"/>
    </location>
</feature>
<evidence type="ECO:0000256" key="2">
    <source>
        <dbReference type="ARBA" id="ARBA00008193"/>
    </source>
</evidence>
<keyword evidence="4 7" id="KW-0812">Transmembrane</keyword>
<proteinExistence type="inferred from homology"/>
<dbReference type="InterPro" id="IPR005115">
    <property type="entry name" value="Gly_transporter"/>
</dbReference>
<dbReference type="STRING" id="633440.SAMN05421869_12147"/>